<evidence type="ECO:0000313" key="1">
    <source>
        <dbReference type="EMBL" id="SMD20970.1"/>
    </source>
</evidence>
<name>A0A1W2FGH3_KIBAR</name>
<evidence type="ECO:0000313" key="2">
    <source>
        <dbReference type="Proteomes" id="UP000192674"/>
    </source>
</evidence>
<reference evidence="1 2" key="1">
    <citation type="submission" date="2017-04" db="EMBL/GenBank/DDBJ databases">
        <authorList>
            <person name="Afonso C.L."/>
            <person name="Miller P.J."/>
            <person name="Scott M.A."/>
            <person name="Spackman E."/>
            <person name="Goraichik I."/>
            <person name="Dimitrov K.M."/>
            <person name="Suarez D.L."/>
            <person name="Swayne D.E."/>
        </authorList>
    </citation>
    <scope>NUCLEOTIDE SEQUENCE [LARGE SCALE GENOMIC DNA]</scope>
    <source>
        <strain evidence="1 2">DSM 43828</strain>
    </source>
</reference>
<keyword evidence="2" id="KW-1185">Reference proteome</keyword>
<organism evidence="1 2">
    <name type="scientific">Kibdelosporangium aridum</name>
    <dbReference type="NCBI Taxonomy" id="2030"/>
    <lineage>
        <taxon>Bacteria</taxon>
        <taxon>Bacillati</taxon>
        <taxon>Actinomycetota</taxon>
        <taxon>Actinomycetes</taxon>
        <taxon>Pseudonocardiales</taxon>
        <taxon>Pseudonocardiaceae</taxon>
        <taxon>Kibdelosporangium</taxon>
    </lineage>
</organism>
<gene>
    <name evidence="1" type="ORF">SAMN05661093_06655</name>
</gene>
<protein>
    <submittedName>
        <fullName evidence="1">Uncharacterized protein</fullName>
    </submittedName>
</protein>
<dbReference type="EMBL" id="FWXV01000006">
    <property type="protein sequence ID" value="SMD20970.1"/>
    <property type="molecule type" value="Genomic_DNA"/>
</dbReference>
<dbReference type="Proteomes" id="UP000192674">
    <property type="component" value="Unassembled WGS sequence"/>
</dbReference>
<dbReference type="RefSeq" id="WP_084430656.1">
    <property type="nucleotide sequence ID" value="NZ_FWXV01000006.1"/>
</dbReference>
<accession>A0A1W2FGH3</accession>
<sequence>MAENWNGPPIGYFAEIIPVQRVAARSDVAVVVLVEVRCYRQGILFELVAATARTHPTMDNEADQFIHTISPPMSQEEPRDEFLRFYVSGPGITASSADAVRFRRQAMAPGDGEFVLNPVAGRGRFGPTVFEYRQPLWLSPLPPPQPFDLVTEWPAHGIADSRFTLDGQYLVRAAENSSSFWPMSPPDEPGVEE</sequence>
<dbReference type="AlphaFoldDB" id="A0A1W2FGH3"/>
<proteinExistence type="predicted"/>